<feature type="domain" description="TIR" evidence="1">
    <location>
        <begin position="13"/>
        <end position="158"/>
    </location>
</feature>
<dbReference type="EMBL" id="SZQL01000001">
    <property type="protein sequence ID" value="TKK71764.1"/>
    <property type="molecule type" value="Genomic_DNA"/>
</dbReference>
<dbReference type="Proteomes" id="UP000305848">
    <property type="component" value="Unassembled WGS sequence"/>
</dbReference>
<evidence type="ECO:0000313" key="2">
    <source>
        <dbReference type="EMBL" id="TKK71764.1"/>
    </source>
</evidence>
<dbReference type="InterPro" id="IPR000157">
    <property type="entry name" value="TIR_dom"/>
</dbReference>
<dbReference type="Gene3D" id="3.40.50.10140">
    <property type="entry name" value="Toll/interleukin-1 receptor homology (TIR) domain"/>
    <property type="match status" value="1"/>
</dbReference>
<accession>A0A4U3LB94</accession>
<name>A0A4U3LB94_9BACT</name>
<dbReference type="SUPFAM" id="SSF52200">
    <property type="entry name" value="Toll/Interleukin receptor TIR domain"/>
    <property type="match status" value="1"/>
</dbReference>
<dbReference type="InterPro" id="IPR035897">
    <property type="entry name" value="Toll_tir_struct_dom_sf"/>
</dbReference>
<gene>
    <name evidence="2" type="ORF">FC093_01710</name>
</gene>
<comment type="caution">
    <text evidence="2">The sequence shown here is derived from an EMBL/GenBank/DDBJ whole genome shotgun (WGS) entry which is preliminary data.</text>
</comment>
<organism evidence="2 3">
    <name type="scientific">Ilyomonas limi</name>
    <dbReference type="NCBI Taxonomy" id="2575867"/>
    <lineage>
        <taxon>Bacteria</taxon>
        <taxon>Pseudomonadati</taxon>
        <taxon>Bacteroidota</taxon>
        <taxon>Chitinophagia</taxon>
        <taxon>Chitinophagales</taxon>
        <taxon>Chitinophagaceae</taxon>
        <taxon>Ilyomonas</taxon>
    </lineage>
</organism>
<keyword evidence="3" id="KW-1185">Reference proteome</keyword>
<dbReference type="RefSeq" id="WP_137260004.1">
    <property type="nucleotide sequence ID" value="NZ_SZQL01000001.1"/>
</dbReference>
<keyword evidence="2" id="KW-0675">Receptor</keyword>
<protein>
    <submittedName>
        <fullName evidence="2">Toll/interleukin-1 receptor domain-containing protein</fullName>
    </submittedName>
</protein>
<dbReference type="AlphaFoldDB" id="A0A4U3LB94"/>
<dbReference type="PROSITE" id="PS50104">
    <property type="entry name" value="TIR"/>
    <property type="match status" value="1"/>
</dbReference>
<evidence type="ECO:0000259" key="1">
    <source>
        <dbReference type="PROSITE" id="PS50104"/>
    </source>
</evidence>
<dbReference type="OrthoDB" id="783026at2"/>
<dbReference type="Pfam" id="PF13676">
    <property type="entry name" value="TIR_2"/>
    <property type="match status" value="1"/>
</dbReference>
<evidence type="ECO:0000313" key="3">
    <source>
        <dbReference type="Proteomes" id="UP000305848"/>
    </source>
</evidence>
<sequence>MTSTDEKAYIDGYAYDIFISYAHIDNQALFHEKYGWIEEFYNELNLLLTRRIGEAGAIKIWWDDKKLDGSMEFNSYIDKSIRQSAIIICLTSPAYLKSQYCQKELQTFYGKAMIEPDGLYLNDRSRIINVLLNNIPYTKWPKELIGTTGFKFNDAKEADNYGDPYDVTSPEFRNCLKGLRDAIIKLIDEFKTKEQPVAYKNKFSIFFGDVSDTLRQLKKKTVAELKALDFDVVSDVPPPYEELEHESCVKEKLKQAQLSVHLLDQYPGREIEGKESIWYPQKQTVLSLECPQPQLIWTPLELKLDDVEEEDYKHFLQDLETEKPSDKSIRLIHGIRSELTKQIIDISSTLQTAEIKPSKERITVLLDTHYDDQLYALEISKQLIEKGIQPYINPEEDDPKKNIIILEDRISQVSKLVFFYGKVSYHWVAERIKSALQFIVSNKYPEKGFCIYMLPTHKDAGDLSSFENWYVPIKIVDNSDSLQQFLKS</sequence>
<dbReference type="SMART" id="SM00255">
    <property type="entry name" value="TIR"/>
    <property type="match status" value="1"/>
</dbReference>
<proteinExistence type="predicted"/>
<dbReference type="GO" id="GO:0007165">
    <property type="term" value="P:signal transduction"/>
    <property type="evidence" value="ECO:0007669"/>
    <property type="project" value="InterPro"/>
</dbReference>
<reference evidence="2 3" key="1">
    <citation type="submission" date="2019-05" db="EMBL/GenBank/DDBJ databases">
        <title>Panacibacter sp. strain 17mud1-8 Genome sequencing and assembly.</title>
        <authorList>
            <person name="Chhetri G."/>
        </authorList>
    </citation>
    <scope>NUCLEOTIDE SEQUENCE [LARGE SCALE GENOMIC DNA]</scope>
    <source>
        <strain evidence="2 3">17mud1-8</strain>
    </source>
</reference>